<feature type="domain" description="WASH complex subunit 7 C-terminal" evidence="3">
    <location>
        <begin position="967"/>
        <end position="1126"/>
    </location>
</feature>
<dbReference type="Pfam" id="PF14745">
    <property type="entry name" value="WASH-4_N"/>
    <property type="match status" value="1"/>
</dbReference>
<evidence type="ECO:0000313" key="5">
    <source>
        <dbReference type="Proteomes" id="UP000019118"/>
    </source>
</evidence>
<dbReference type="Pfam" id="PF14744">
    <property type="entry name" value="WASH-7_mid"/>
    <property type="match status" value="1"/>
</dbReference>
<reference evidence="4" key="2">
    <citation type="submission" date="2024-08" db="UniProtKB">
        <authorList>
            <consortium name="EnsemblMetazoa"/>
        </authorList>
    </citation>
    <scope>IDENTIFICATION</scope>
</reference>
<dbReference type="GeneID" id="109540903"/>
<dbReference type="EnsemblMetazoa" id="XM_019909428.1">
    <property type="protein sequence ID" value="XP_019764987.1"/>
    <property type="gene ID" value="LOC109540903"/>
</dbReference>
<organism evidence="4 5">
    <name type="scientific">Dendroctonus ponderosae</name>
    <name type="common">Mountain pine beetle</name>
    <dbReference type="NCBI Taxonomy" id="77166"/>
    <lineage>
        <taxon>Eukaryota</taxon>
        <taxon>Metazoa</taxon>
        <taxon>Ecdysozoa</taxon>
        <taxon>Arthropoda</taxon>
        <taxon>Hexapoda</taxon>
        <taxon>Insecta</taxon>
        <taxon>Pterygota</taxon>
        <taxon>Neoptera</taxon>
        <taxon>Endopterygota</taxon>
        <taxon>Coleoptera</taxon>
        <taxon>Polyphaga</taxon>
        <taxon>Cucujiformia</taxon>
        <taxon>Curculionidae</taxon>
        <taxon>Scolytinae</taxon>
        <taxon>Dendroctonus</taxon>
    </lineage>
</organism>
<dbReference type="RefSeq" id="XP_019764987.1">
    <property type="nucleotide sequence ID" value="XM_019909428.2"/>
</dbReference>
<dbReference type="KEGG" id="dpa:109540903"/>
<evidence type="ECO:0000259" key="1">
    <source>
        <dbReference type="Pfam" id="PF14744"/>
    </source>
</evidence>
<dbReference type="InterPro" id="IPR028282">
    <property type="entry name" value="WASH-7_central"/>
</dbReference>
<dbReference type="InterPro" id="IPR028191">
    <property type="entry name" value="WASH-4_N"/>
</dbReference>
<evidence type="ECO:0000259" key="3">
    <source>
        <dbReference type="Pfam" id="PF14746"/>
    </source>
</evidence>
<evidence type="ECO:0000259" key="2">
    <source>
        <dbReference type="Pfam" id="PF14745"/>
    </source>
</evidence>
<dbReference type="GO" id="GO:0071203">
    <property type="term" value="C:WASH complex"/>
    <property type="evidence" value="ECO:0007669"/>
    <property type="project" value="InterPro"/>
</dbReference>
<dbReference type="Proteomes" id="UP000019118">
    <property type="component" value="Unassembled WGS sequence"/>
</dbReference>
<dbReference type="AlphaFoldDB" id="A0AAR5PVM5"/>
<keyword evidence="5" id="KW-1185">Reference proteome</keyword>
<reference evidence="5" key="1">
    <citation type="journal article" date="2013" name="Genome Biol.">
        <title>Draft genome of the mountain pine beetle, Dendroctonus ponderosae Hopkins, a major forest pest.</title>
        <authorList>
            <person name="Keeling C.I."/>
            <person name="Yuen M.M."/>
            <person name="Liao N.Y."/>
            <person name="Docking T.R."/>
            <person name="Chan S.K."/>
            <person name="Taylor G.A."/>
            <person name="Palmquist D.L."/>
            <person name="Jackman S.D."/>
            <person name="Nguyen A."/>
            <person name="Li M."/>
            <person name="Henderson H."/>
            <person name="Janes J.K."/>
            <person name="Zhao Y."/>
            <person name="Pandoh P."/>
            <person name="Moore R."/>
            <person name="Sperling F.A."/>
            <person name="Huber D.P."/>
            <person name="Birol I."/>
            <person name="Jones S.J."/>
            <person name="Bohlmann J."/>
        </authorList>
    </citation>
    <scope>NUCLEOTIDE SEQUENCE</scope>
</reference>
<dbReference type="GO" id="GO:0016197">
    <property type="term" value="P:endosomal transport"/>
    <property type="evidence" value="ECO:0007669"/>
    <property type="project" value="TreeGrafter"/>
</dbReference>
<evidence type="ECO:0008006" key="6">
    <source>
        <dbReference type="Google" id="ProtNLM"/>
    </source>
</evidence>
<dbReference type="CTD" id="32594"/>
<dbReference type="GO" id="GO:0005768">
    <property type="term" value="C:endosome"/>
    <property type="evidence" value="ECO:0007669"/>
    <property type="project" value="TreeGrafter"/>
</dbReference>
<accession>A0AAR5PVM5</accession>
<feature type="domain" description="WASH complex subunit 4 N-terminal" evidence="2">
    <location>
        <begin position="88"/>
        <end position="609"/>
    </location>
</feature>
<dbReference type="InterPro" id="IPR027307">
    <property type="entry name" value="WASH7"/>
</dbReference>
<dbReference type="InterPro" id="IPR028283">
    <property type="entry name" value="WASH-7_C"/>
</dbReference>
<evidence type="ECO:0000313" key="4">
    <source>
        <dbReference type="EnsemblMetazoa" id="XP_019764987.1"/>
    </source>
</evidence>
<dbReference type="GO" id="GO:0007032">
    <property type="term" value="P:endosome organization"/>
    <property type="evidence" value="ECO:0007669"/>
    <property type="project" value="TreeGrafter"/>
</dbReference>
<dbReference type="PANTHER" id="PTHR31409:SF0">
    <property type="entry name" value="WASH COMPLEX SUBUNIT 4"/>
    <property type="match status" value="1"/>
</dbReference>
<proteinExistence type="predicted"/>
<protein>
    <recommendedName>
        <fullName evidence="6">WASH complex subunit 4</fullName>
    </recommendedName>
</protein>
<dbReference type="PANTHER" id="PTHR31409">
    <property type="entry name" value="WASH COMPLEX SUBUNIT 4"/>
    <property type="match status" value="1"/>
</dbReference>
<name>A0AAR5PVM5_DENPD</name>
<feature type="domain" description="WASH complex subunit 7 central" evidence="1">
    <location>
        <begin position="611"/>
        <end position="940"/>
    </location>
</feature>
<sequence length="1127" mass="130854">MKINAHRLREITTWITTIEYYLNSVIIYDLNNHTKHVNMWGPLDLADRKLSADGYKFIGEEKLHQFGSLIEAYTHLTSRSSGTFPKSPTSLEPIAIDDQVSESVSILYLAHSDNGTLSRIVSTLGAICQELQLLKQEAQGLYSSFLFYAEENGNVYNIFESICQLIDPLQRTHSLIKRARYVIGLTLRQLSSILLKGYYVSNSIPSFSEIICWIGDVLIIFIKFDNIFSELTLKNHWLSYKTAVRNIVHKNSSSGFDGCNLRVFSNTLTVLENSLFSGAIFTDFLQECLESSLIIEFKKSSLNEEFYNFLCCRISELEKDEDILLYSDAGLQVNVLVAFYFNAFGITDKKFLKRLLDLNRKVSAYMLMGNIMWYPELFLLRYVPPIVKLIDQRVVESCRLSLVTLRVQNLTKETNKLCFQANHFLIELESKIKLNATALNTRHLKEISSLLFNGLKLTQKMQWIIKWIMNIHLNENMPVTKTLLNCISRLVEMLKYIYSSFKRNMLSINYYVLLISQHLQHVALATLNVVKKNQTQSKSYKDQQLDILSSLKVCEHALKGPNTKWRMVVASLALSASGLGSVQEIRFLIKQLEAVSQYSYLLKKYCDCSVLFWHFNYVMPVYFSKLVASKSSLSKCYPLLSAIVDFEMFGSRDNSGEAFYIFREKLCRPVNQIIESNLRLQTHLHLDLPPSEPFRNYFSLNFNKLFPMHLNGTYKSIKHDTEHYLSTIFYNLTTVVLHDWRTYGDMRRLAVLQYGLQTVDDDLPMQTLDQGLDVLEIMRNINVFVQKYLYNLNTQIFIEECSNNKYLNSINISHVANSIRSHGIGIMNTTVNYTYQFLQDKLRKCSQFLFDEQIKSRLIKDLRHFADHKKELQQMYPYERAEKFNKGIRKLGLPDGVQTYLDLFRKLITHIGNAMGYVRLIRSGGNRCLSQGTCFIPDLTEVELLNDLTENKVFPNASSSSVQFVLKDLNGFTKHFENTTEYFKLLVSTFLSHFRNPSNNHLKTFYIIVPPLTINFVEHSLTCKEKLFKKDKTDSAFTDDGFALGLAYIIELLNQESQFNSLHWFESVQRKFHTDKQKIREQTRFSNSEDTKFKQTLTLTEKKIETFYREFKLLEFSYSSARLFFQS</sequence>
<dbReference type="Pfam" id="PF14746">
    <property type="entry name" value="WASH-7_C"/>
    <property type="match status" value="1"/>
</dbReference>